<dbReference type="InterPro" id="IPR027417">
    <property type="entry name" value="P-loop_NTPase"/>
</dbReference>
<dbReference type="GO" id="GO:0051536">
    <property type="term" value="F:iron-sulfur cluster binding"/>
    <property type="evidence" value="ECO:0007669"/>
    <property type="project" value="UniProtKB-KW"/>
</dbReference>
<evidence type="ECO:0000256" key="2">
    <source>
        <dbReference type="ARBA" id="ARBA00023004"/>
    </source>
</evidence>
<evidence type="ECO:0000259" key="4">
    <source>
        <dbReference type="PROSITE" id="PS51379"/>
    </source>
</evidence>
<dbReference type="AlphaFoldDB" id="A0A1T4NNM4"/>
<evidence type="ECO:0000313" key="5">
    <source>
        <dbReference type="EMBL" id="SJZ80813.1"/>
    </source>
</evidence>
<keyword evidence="1" id="KW-0479">Metal-binding</keyword>
<dbReference type="SUPFAM" id="SSF54862">
    <property type="entry name" value="4Fe-4S ferredoxins"/>
    <property type="match status" value="1"/>
</dbReference>
<dbReference type="SUPFAM" id="SSF52540">
    <property type="entry name" value="P-loop containing nucleoside triphosphate hydrolases"/>
    <property type="match status" value="1"/>
</dbReference>
<evidence type="ECO:0000256" key="1">
    <source>
        <dbReference type="ARBA" id="ARBA00022723"/>
    </source>
</evidence>
<dbReference type="GO" id="GO:0046872">
    <property type="term" value="F:metal ion binding"/>
    <property type="evidence" value="ECO:0007669"/>
    <property type="project" value="UniProtKB-KW"/>
</dbReference>
<dbReference type="OrthoDB" id="9778602at2"/>
<dbReference type="Proteomes" id="UP000191153">
    <property type="component" value="Unassembled WGS sequence"/>
</dbReference>
<dbReference type="InterPro" id="IPR017900">
    <property type="entry name" value="4Fe4S_Fe_S_CS"/>
</dbReference>
<dbReference type="Pfam" id="PF00037">
    <property type="entry name" value="Fer4"/>
    <property type="match status" value="2"/>
</dbReference>
<dbReference type="PANTHER" id="PTHR43534:SF1">
    <property type="entry name" value="4FE-4S CLUSTER CONTAINING PARA FAMILY ATPASE PROTEIN"/>
    <property type="match status" value="1"/>
</dbReference>
<sequence length="277" mass="30301">MKINEIVVISGKGGTGKTTLTSSIIPYMDSLVIADCDVDAPDLDILLEPTLNSKSDFHGLKKAFINEELCNHCGLCEAVCKFSIKFCEGCGACTIVCPKNAIEMVDSITGHLLNSTCSFGNIFHGKLIPGEEASGKLVSKIRKEAKSFAKKNNLKNILIDGSPGIACNVISSIMGVSKAIIVVEPTVSGIHDLKRVYQLISKYPILPIIVINKFDLSLEKTEEIETYAKENSIDIGLKIPFNKKIVEAIVKKEIPSIAQREFFENIGFFNFIETLKN</sequence>
<keyword evidence="3" id="KW-0411">Iron-sulfur</keyword>
<keyword evidence="6" id="KW-1185">Reference proteome</keyword>
<organism evidence="5 6">
    <name type="scientific">Cetobacterium ceti</name>
    <dbReference type="NCBI Taxonomy" id="180163"/>
    <lineage>
        <taxon>Bacteria</taxon>
        <taxon>Fusobacteriati</taxon>
        <taxon>Fusobacteriota</taxon>
        <taxon>Fusobacteriia</taxon>
        <taxon>Fusobacteriales</taxon>
        <taxon>Fusobacteriaceae</taxon>
        <taxon>Cetobacterium</taxon>
    </lineage>
</organism>
<evidence type="ECO:0000313" key="6">
    <source>
        <dbReference type="Proteomes" id="UP000191153"/>
    </source>
</evidence>
<dbReference type="EMBL" id="FUWX01000011">
    <property type="protein sequence ID" value="SJZ80813.1"/>
    <property type="molecule type" value="Genomic_DNA"/>
</dbReference>
<gene>
    <name evidence="5" type="ORF">SAMN02745174_01604</name>
</gene>
<proteinExistence type="predicted"/>
<dbReference type="PROSITE" id="PS51379">
    <property type="entry name" value="4FE4S_FER_2"/>
    <property type="match status" value="1"/>
</dbReference>
<dbReference type="Pfam" id="PF01656">
    <property type="entry name" value="CbiA"/>
    <property type="match status" value="1"/>
</dbReference>
<dbReference type="PROSITE" id="PS00198">
    <property type="entry name" value="4FE4S_FER_1"/>
    <property type="match status" value="1"/>
</dbReference>
<dbReference type="RefSeq" id="WP_078694089.1">
    <property type="nucleotide sequence ID" value="NZ_FUWX01000011.1"/>
</dbReference>
<reference evidence="5 6" key="1">
    <citation type="submission" date="2017-02" db="EMBL/GenBank/DDBJ databases">
        <authorList>
            <person name="Peterson S.W."/>
        </authorList>
    </citation>
    <scope>NUCLEOTIDE SEQUENCE [LARGE SCALE GENOMIC DNA]</scope>
    <source>
        <strain evidence="5 6">ATCC 700028</strain>
    </source>
</reference>
<keyword evidence="2" id="KW-0408">Iron</keyword>
<dbReference type="InterPro" id="IPR017896">
    <property type="entry name" value="4Fe4S_Fe-S-bd"/>
</dbReference>
<dbReference type="PANTHER" id="PTHR43534">
    <property type="entry name" value="MIND SUPERFAMILY P-LOOP ATPASE CONTAINING AN INSERTED FERREDOXIN DOMAIN"/>
    <property type="match status" value="1"/>
</dbReference>
<dbReference type="STRING" id="180163.SAMN02745174_01604"/>
<feature type="domain" description="4Fe-4S ferredoxin-type" evidence="4">
    <location>
        <begin position="78"/>
        <end position="107"/>
    </location>
</feature>
<protein>
    <submittedName>
        <fullName evidence="5">MinD superfamily P-loop ATPase, contains an inserted ferredoxin domain</fullName>
    </submittedName>
</protein>
<name>A0A1T4NNM4_9FUSO</name>
<accession>A0A1T4NNM4</accession>
<dbReference type="InterPro" id="IPR002586">
    <property type="entry name" value="CobQ/CobB/MinD/ParA_Nub-bd_dom"/>
</dbReference>
<evidence type="ECO:0000256" key="3">
    <source>
        <dbReference type="ARBA" id="ARBA00023014"/>
    </source>
</evidence>
<dbReference type="Gene3D" id="3.40.50.300">
    <property type="entry name" value="P-loop containing nucleotide triphosphate hydrolases"/>
    <property type="match status" value="1"/>
</dbReference>
<dbReference type="CDD" id="cd03110">
    <property type="entry name" value="SIMIBI_bact_arch"/>
    <property type="match status" value="1"/>
</dbReference>